<comment type="caution">
    <text evidence="4">The sequence shown here is derived from an EMBL/GenBank/DDBJ whole genome shotgun (WGS) entry which is preliminary data.</text>
</comment>
<dbReference type="InterPro" id="IPR007310">
    <property type="entry name" value="Aerobactin_biosyn_IucA/IucC_N"/>
</dbReference>
<evidence type="ECO:0000259" key="2">
    <source>
        <dbReference type="Pfam" id="PF04183"/>
    </source>
</evidence>
<feature type="domain" description="Aerobactin siderophore biosynthesis IucA/IucC-like C-terminal" evidence="3">
    <location>
        <begin position="423"/>
        <end position="582"/>
    </location>
</feature>
<dbReference type="Proteomes" id="UP001168540">
    <property type="component" value="Unassembled WGS sequence"/>
</dbReference>
<dbReference type="PANTHER" id="PTHR34384">
    <property type="entry name" value="L-2,3-DIAMINOPROPANOATE--CITRATE LIGASE"/>
    <property type="match status" value="1"/>
</dbReference>
<feature type="domain" description="Aerobactin siderophore biosynthesis IucA/IucC N-terminal" evidence="2">
    <location>
        <begin position="159"/>
        <end position="393"/>
    </location>
</feature>
<dbReference type="EMBL" id="JAUEDK010000026">
    <property type="protein sequence ID" value="MDN0076107.1"/>
    <property type="molecule type" value="Genomic_DNA"/>
</dbReference>
<accession>A0ABT7XQM8</accession>
<dbReference type="Pfam" id="PF04183">
    <property type="entry name" value="IucA_IucC"/>
    <property type="match status" value="1"/>
</dbReference>
<sequence length="610" mass="66538">MSLHLTPPGSGRTPGELASTNAFVNALLREWPHWTHHRREQLPAGISTAQAGVDGGVLLPLPGHALSVWLPLAHWSLAGRHAFALPLWLARDNGAWQPGSLAELVALIATEPAIAGRNATPQLAWLFIKRVADSALNLAAAEAARLTELSALSWPEAGYLAAEQGLVYGHAVHPTPKSRDEFSADDVRAYSPEFASRFALEWLALAPEALWSVDCDGLPASARLAGLITDDPALSRIVAQNQLPDDWLLLPVHPWQARVLKHHPSYEHWIRAGRLKELGAQGVDWYPTSSLRTLYAPGQRYMLKHSLSVRLTNSKRVLQPAEVARGALVHGAFMSPLGRELAERCPTLAIMHERAAFALANLDGSPLAESFVLLRDNPFAERDTTYVMATLCQDGPDGTPGMLGKLVTTLAEQSGEPAAIVAERWFGSFLDVALRPFLIAMSDFGFLFSAHQQNMVLGLAGGYPSRVYFRDCQGTTFSTATIERLKPHVPGIEAALELQFSQAETNCLCGYYLIVNNVFNVISVLGAAGVADEVRLARLMRRFLLALKAEGLADTAFVDYLLTSPEIEAKGNFMICLRNVNETTEPDGSFRSYVPLANPIYHCTDSESRP</sequence>
<evidence type="ECO:0000313" key="4">
    <source>
        <dbReference type="EMBL" id="MDN0076107.1"/>
    </source>
</evidence>
<comment type="similarity">
    <text evidence="1">Belongs to the IucA/IucC family.</text>
</comment>
<evidence type="ECO:0000256" key="1">
    <source>
        <dbReference type="ARBA" id="ARBA00007832"/>
    </source>
</evidence>
<evidence type="ECO:0000313" key="5">
    <source>
        <dbReference type="Proteomes" id="UP001168540"/>
    </source>
</evidence>
<dbReference type="RefSeq" id="WP_289830759.1">
    <property type="nucleotide sequence ID" value="NZ_JAUEDK010000026.1"/>
</dbReference>
<proteinExistence type="inferred from homology"/>
<reference evidence="4" key="1">
    <citation type="submission" date="2023-06" db="EMBL/GenBank/DDBJ databases">
        <authorList>
            <person name="Zhang S."/>
        </authorList>
    </citation>
    <scope>NUCLEOTIDE SEQUENCE</scope>
    <source>
        <strain evidence="4">SG2303</strain>
    </source>
</reference>
<dbReference type="Gene3D" id="1.10.510.40">
    <property type="match status" value="1"/>
</dbReference>
<evidence type="ECO:0000259" key="3">
    <source>
        <dbReference type="Pfam" id="PF06276"/>
    </source>
</evidence>
<dbReference type="PANTHER" id="PTHR34384:SF5">
    <property type="entry name" value="L-2,3-DIAMINOPROPANOATE--CITRATE LIGASE"/>
    <property type="match status" value="1"/>
</dbReference>
<gene>
    <name evidence="4" type="ORF">QU481_14550</name>
</gene>
<protein>
    <submittedName>
        <fullName evidence="4">IucA/IucC family protein</fullName>
    </submittedName>
</protein>
<organism evidence="4 5">
    <name type="scientific">Crenobacter oryzisoli</name>
    <dbReference type="NCBI Taxonomy" id="3056844"/>
    <lineage>
        <taxon>Bacteria</taxon>
        <taxon>Pseudomonadati</taxon>
        <taxon>Pseudomonadota</taxon>
        <taxon>Betaproteobacteria</taxon>
        <taxon>Neisseriales</taxon>
        <taxon>Neisseriaceae</taxon>
        <taxon>Crenobacter</taxon>
    </lineage>
</organism>
<dbReference type="InterPro" id="IPR037455">
    <property type="entry name" value="LucA/IucC-like"/>
</dbReference>
<dbReference type="InterPro" id="IPR022770">
    <property type="entry name" value="IucA/IucC-like_C"/>
</dbReference>
<name>A0ABT7XQM8_9NEIS</name>
<keyword evidence="5" id="KW-1185">Reference proteome</keyword>
<dbReference type="Pfam" id="PF06276">
    <property type="entry name" value="FhuF"/>
    <property type="match status" value="1"/>
</dbReference>
<dbReference type="Gene3D" id="6.10.250.3370">
    <property type="match status" value="1"/>
</dbReference>